<evidence type="ECO:0000256" key="4">
    <source>
        <dbReference type="ARBA" id="ARBA00022529"/>
    </source>
</evidence>
<feature type="compositionally biased region" description="Low complexity" evidence="9">
    <location>
        <begin position="190"/>
        <end position="214"/>
    </location>
</feature>
<dbReference type="GO" id="GO:0016020">
    <property type="term" value="C:membrane"/>
    <property type="evidence" value="ECO:0007669"/>
    <property type="project" value="TreeGrafter"/>
</dbReference>
<dbReference type="InterPro" id="IPR051237">
    <property type="entry name" value="Ferric-chelate_Red/DefProt"/>
</dbReference>
<dbReference type="Pfam" id="PF02014">
    <property type="entry name" value="Reeler"/>
    <property type="match status" value="1"/>
</dbReference>
<organism evidence="13 14">
    <name type="scientific">Oreochromis aureus</name>
    <name type="common">Israeli tilapia</name>
    <name type="synonym">Chromis aureus</name>
    <dbReference type="NCBI Taxonomy" id="47969"/>
    <lineage>
        <taxon>Eukaryota</taxon>
        <taxon>Metazoa</taxon>
        <taxon>Chordata</taxon>
        <taxon>Craniata</taxon>
        <taxon>Vertebrata</taxon>
        <taxon>Euteleostomi</taxon>
        <taxon>Actinopterygii</taxon>
        <taxon>Neopterygii</taxon>
        <taxon>Teleostei</taxon>
        <taxon>Neoteleostei</taxon>
        <taxon>Acanthomorphata</taxon>
        <taxon>Ovalentaria</taxon>
        <taxon>Cichlomorphae</taxon>
        <taxon>Cichliformes</taxon>
        <taxon>Cichlidae</taxon>
        <taxon>African cichlids</taxon>
        <taxon>Pseudocrenilabrinae</taxon>
        <taxon>Oreochromini</taxon>
        <taxon>Oreochromis</taxon>
    </lineage>
</organism>
<evidence type="ECO:0000256" key="8">
    <source>
        <dbReference type="ARBA" id="ARBA00023022"/>
    </source>
</evidence>
<dbReference type="InterPro" id="IPR042307">
    <property type="entry name" value="Reeler_sf"/>
</dbReference>
<keyword evidence="14" id="KW-1185">Reference proteome</keyword>
<dbReference type="PANTHER" id="PTHR45828:SF9">
    <property type="entry name" value="CELL WALL INTEGRITY AND STRESS RESPONSE COMPONENT 4-LIKE-RELATED"/>
    <property type="match status" value="1"/>
</dbReference>
<feature type="transmembrane region" description="Helical" evidence="10">
    <location>
        <begin position="438"/>
        <end position="463"/>
    </location>
</feature>
<evidence type="ECO:0000256" key="5">
    <source>
        <dbReference type="ARBA" id="ARBA00022588"/>
    </source>
</evidence>
<sequence>MWCTNIYFKMWIWILISLNIISKLHAYSEGNLIEACDSMLPNHNGAAPQNTEPPFMVEYVPGSYPGEPVTVLLKSEESTYFRGFMLEAREVADEKRLTGKFVLLDPEQTCLLTCGGLEGSAVSHTLNIDKTLIRVNWTATEAEQDITFRATFLQTFGTFWENVNIILPQRTTTTTTTPEPPTTPEPITTPVPITTPELTTTPEPTTTPELTTTPETSTFLQSYGTFWENVNIILSQHTTTIPSTTKFSANIERAGIALMCFDSVLMVEMKGICNIGKVLLASEAVFHHINKVSKVAVNVLCVALEISSLILFSIGDSFKVIFFALVCVMIVINSTEIIVVSLGIRSGPEGKKICEYAANVCFVIHKIFTIAVIFLGVMENDCGNNVGDSWLLKVMIAFTVWDFLNVIWIVILSSEKRGHLGMSERNKQQRKKKSLRDAVVNTVSVILFAGAISFSTAIIVGIFTCQKQ</sequence>
<reference evidence="14" key="1">
    <citation type="submission" date="2020-03" db="EMBL/GenBank/DDBJ databases">
        <title>Evolution of repeat sequences and sex chromosomes of tilapia species revealed by chromosome-level genomes.</title>
        <authorList>
            <person name="Xu L."/>
            <person name="Tao W."/>
            <person name="Wang D."/>
            <person name="Zhou Q."/>
        </authorList>
    </citation>
    <scope>NUCLEOTIDE SEQUENCE [LARGE SCALE GENOMIC DNA]</scope>
    <source>
        <strain evidence="14">Israel</strain>
    </source>
</reference>
<keyword evidence="10" id="KW-0812">Transmembrane</keyword>
<dbReference type="GO" id="GO:0042742">
    <property type="term" value="P:defense response to bacterium"/>
    <property type="evidence" value="ECO:0007669"/>
    <property type="project" value="UniProtKB-KW"/>
</dbReference>
<reference evidence="13" key="3">
    <citation type="submission" date="2025-09" db="UniProtKB">
        <authorList>
            <consortium name="Ensembl"/>
        </authorList>
    </citation>
    <scope>IDENTIFICATION</scope>
</reference>
<evidence type="ECO:0000259" key="12">
    <source>
        <dbReference type="PROSITE" id="PS51019"/>
    </source>
</evidence>
<evidence type="ECO:0000256" key="9">
    <source>
        <dbReference type="SAM" id="MobiDB-lite"/>
    </source>
</evidence>
<proteinExistence type="inferred from homology"/>
<feature type="transmembrane region" description="Helical" evidence="10">
    <location>
        <begin position="356"/>
        <end position="378"/>
    </location>
</feature>
<evidence type="ECO:0000256" key="7">
    <source>
        <dbReference type="ARBA" id="ARBA00022859"/>
    </source>
</evidence>
<dbReference type="PROSITE" id="PS51019">
    <property type="entry name" value="REELIN"/>
    <property type="match status" value="1"/>
</dbReference>
<feature type="transmembrane region" description="Helical" evidence="10">
    <location>
        <begin position="320"/>
        <end position="344"/>
    </location>
</feature>
<dbReference type="GO" id="GO:0005576">
    <property type="term" value="C:extracellular region"/>
    <property type="evidence" value="ECO:0007669"/>
    <property type="project" value="UniProtKB-SubCell"/>
</dbReference>
<dbReference type="GO" id="GO:0045087">
    <property type="term" value="P:innate immune response"/>
    <property type="evidence" value="ECO:0007669"/>
    <property type="project" value="UniProtKB-KW"/>
</dbReference>
<feature type="chain" id="PRO_5044240223" description="Reelin domain-containing protein" evidence="11">
    <location>
        <begin position="27"/>
        <end position="468"/>
    </location>
</feature>
<keyword evidence="10" id="KW-1133">Transmembrane helix</keyword>
<evidence type="ECO:0000256" key="2">
    <source>
        <dbReference type="ARBA" id="ARBA00008501"/>
    </source>
</evidence>
<dbReference type="Proteomes" id="UP000472276">
    <property type="component" value="Unassembled WGS sequence"/>
</dbReference>
<evidence type="ECO:0000313" key="14">
    <source>
        <dbReference type="Proteomes" id="UP000472276"/>
    </source>
</evidence>
<name>A0AAZ1XL26_OREAU</name>
<protein>
    <recommendedName>
        <fullName evidence="12">Reelin domain-containing protein</fullName>
    </recommendedName>
</protein>
<evidence type="ECO:0000256" key="10">
    <source>
        <dbReference type="SAM" id="Phobius"/>
    </source>
</evidence>
<keyword evidence="8" id="KW-0044">Antibiotic</keyword>
<dbReference type="Gene3D" id="2.60.40.4060">
    <property type="entry name" value="Reeler domain"/>
    <property type="match status" value="1"/>
</dbReference>
<keyword evidence="10" id="KW-0472">Membrane</keyword>
<evidence type="ECO:0000256" key="11">
    <source>
        <dbReference type="SAM" id="SignalP"/>
    </source>
</evidence>
<dbReference type="AlphaFoldDB" id="A0AAZ1XL26"/>
<reference evidence="13" key="2">
    <citation type="submission" date="2025-08" db="UniProtKB">
        <authorList>
            <consortium name="Ensembl"/>
        </authorList>
    </citation>
    <scope>IDENTIFICATION</scope>
</reference>
<evidence type="ECO:0000313" key="13">
    <source>
        <dbReference type="Ensembl" id="ENSOABP00000068313.1"/>
    </source>
</evidence>
<keyword evidence="4" id="KW-0929">Antimicrobial</keyword>
<feature type="domain" description="Reelin" evidence="12">
    <location>
        <begin position="17"/>
        <end position="184"/>
    </location>
</feature>
<dbReference type="CDD" id="cd08544">
    <property type="entry name" value="Reeler"/>
    <property type="match status" value="1"/>
</dbReference>
<dbReference type="InterPro" id="IPR002861">
    <property type="entry name" value="Reeler_dom"/>
</dbReference>
<dbReference type="Ensembl" id="ENSOABT00000082997.1">
    <property type="protein sequence ID" value="ENSOABP00000068313.1"/>
    <property type="gene ID" value="ENSOABG00000026163.1"/>
</dbReference>
<keyword evidence="7" id="KW-0391">Immunity</keyword>
<gene>
    <name evidence="13" type="primary">LAMP2</name>
</gene>
<keyword evidence="3" id="KW-0964">Secreted</keyword>
<comment type="subcellular location">
    <subcellularLocation>
        <location evidence="1">Secreted</location>
    </subcellularLocation>
</comment>
<keyword evidence="6 11" id="KW-0732">Signal</keyword>
<feature type="region of interest" description="Disordered" evidence="9">
    <location>
        <begin position="170"/>
        <end position="214"/>
    </location>
</feature>
<feature type="transmembrane region" description="Helical" evidence="10">
    <location>
        <begin position="295"/>
        <end position="314"/>
    </location>
</feature>
<evidence type="ECO:0000256" key="1">
    <source>
        <dbReference type="ARBA" id="ARBA00004613"/>
    </source>
</evidence>
<feature type="transmembrane region" description="Helical" evidence="10">
    <location>
        <begin position="390"/>
        <end position="412"/>
    </location>
</feature>
<feature type="signal peptide" evidence="11">
    <location>
        <begin position="1"/>
        <end position="26"/>
    </location>
</feature>
<comment type="similarity">
    <text evidence="2">Belongs to the insect defense protein family.</text>
</comment>
<evidence type="ECO:0000256" key="6">
    <source>
        <dbReference type="ARBA" id="ARBA00022729"/>
    </source>
</evidence>
<keyword evidence="5" id="KW-0399">Innate immunity</keyword>
<evidence type="ECO:0000256" key="3">
    <source>
        <dbReference type="ARBA" id="ARBA00022525"/>
    </source>
</evidence>
<dbReference type="PANTHER" id="PTHR45828">
    <property type="entry name" value="CYTOCHROME B561/FERRIC REDUCTASE TRANSMEMBRANE"/>
    <property type="match status" value="1"/>
</dbReference>
<feature type="compositionally biased region" description="Pro residues" evidence="9">
    <location>
        <begin position="178"/>
        <end position="189"/>
    </location>
</feature>
<accession>A0AAZ1XL26</accession>